<dbReference type="AlphaFoldDB" id="A0A2I1XDN3"/>
<accession>A0A2I1XDN3</accession>
<proteinExistence type="predicted"/>
<evidence type="ECO:0000313" key="2">
    <source>
        <dbReference type="EMBL" id="PLA40736.1"/>
    </source>
</evidence>
<name>A0A2I1XDN3_NEISI</name>
<gene>
    <name evidence="2" type="ORF">CYK00_04005</name>
</gene>
<dbReference type="Proteomes" id="UP000234767">
    <property type="component" value="Unassembled WGS sequence"/>
</dbReference>
<feature type="transmembrane region" description="Helical" evidence="1">
    <location>
        <begin position="25"/>
        <end position="45"/>
    </location>
</feature>
<protein>
    <submittedName>
        <fullName evidence="2">Uncharacterized protein</fullName>
    </submittedName>
</protein>
<comment type="caution">
    <text evidence="2">The sequence shown here is derived from an EMBL/GenBank/DDBJ whole genome shotgun (WGS) entry which is preliminary data.</text>
</comment>
<sequence>MYIIFLSLNTFIYILFMDTSTISSIIQAISSIVALFISLFVPYNMDKKLRQRQKELDNQKEKSMKLALLPLLYELRFKSLDFIDENQPERKDIYGEPLEISDEQFESDFWELIPKLTNALLPNFFISSLQDKLQKLAGELFIIRDMLAQNSKLQRYGYHQVWANHKDLFLEKAKKIHNIADDIISIIENENNIKNYYDEIKIEN</sequence>
<evidence type="ECO:0000256" key="1">
    <source>
        <dbReference type="SAM" id="Phobius"/>
    </source>
</evidence>
<keyword evidence="1" id="KW-0812">Transmembrane</keyword>
<reference evidence="2 3" key="1">
    <citation type="submission" date="2017-12" db="EMBL/GenBank/DDBJ databases">
        <title>Phylogenetic diversity of female urinary microbiome.</title>
        <authorList>
            <person name="Thomas-White K."/>
            <person name="Wolfe A.J."/>
        </authorList>
    </citation>
    <scope>NUCLEOTIDE SEQUENCE [LARGE SCALE GENOMIC DNA]</scope>
    <source>
        <strain evidence="2 3">UMB0321</strain>
    </source>
</reference>
<evidence type="ECO:0000313" key="3">
    <source>
        <dbReference type="Proteomes" id="UP000234767"/>
    </source>
</evidence>
<organism evidence="2 3">
    <name type="scientific">Neisseria sicca</name>
    <dbReference type="NCBI Taxonomy" id="490"/>
    <lineage>
        <taxon>Bacteria</taxon>
        <taxon>Pseudomonadati</taxon>
        <taxon>Pseudomonadota</taxon>
        <taxon>Betaproteobacteria</taxon>
        <taxon>Neisseriales</taxon>
        <taxon>Neisseriaceae</taxon>
        <taxon>Neisseria</taxon>
    </lineage>
</organism>
<dbReference type="EMBL" id="PKJO01000003">
    <property type="protein sequence ID" value="PLA40736.1"/>
    <property type="molecule type" value="Genomic_DNA"/>
</dbReference>
<keyword evidence="1" id="KW-0472">Membrane</keyword>
<keyword evidence="1" id="KW-1133">Transmembrane helix</keyword>